<dbReference type="Gene3D" id="1.10.443.10">
    <property type="entry name" value="Intergrase catalytic core"/>
    <property type="match status" value="1"/>
</dbReference>
<dbReference type="GO" id="GO:0015074">
    <property type="term" value="P:DNA integration"/>
    <property type="evidence" value="ECO:0007669"/>
    <property type="project" value="UniProtKB-KW"/>
</dbReference>
<dbReference type="GO" id="GO:0006310">
    <property type="term" value="P:DNA recombination"/>
    <property type="evidence" value="ECO:0007669"/>
    <property type="project" value="UniProtKB-KW"/>
</dbReference>
<dbReference type="PANTHER" id="PTHR30629">
    <property type="entry name" value="PROPHAGE INTEGRASE"/>
    <property type="match status" value="1"/>
</dbReference>
<evidence type="ECO:0000256" key="3">
    <source>
        <dbReference type="ARBA" id="ARBA00023125"/>
    </source>
</evidence>
<organism evidence="7 9">
    <name type="scientific">Thalassovita autumnalis</name>
    <dbReference type="NCBI Taxonomy" id="2072972"/>
    <lineage>
        <taxon>Bacteria</taxon>
        <taxon>Pseudomonadati</taxon>
        <taxon>Pseudomonadota</taxon>
        <taxon>Alphaproteobacteria</taxon>
        <taxon>Rhodobacterales</taxon>
        <taxon>Roseobacteraceae</taxon>
        <taxon>Thalassovita</taxon>
    </lineage>
</organism>
<proteinExistence type="inferred from homology"/>
<dbReference type="InterPro" id="IPR038488">
    <property type="entry name" value="Integrase_DNA-bd_sf"/>
</dbReference>
<protein>
    <submittedName>
        <fullName evidence="7">Prophage CP4-57 integrase</fullName>
    </submittedName>
</protein>
<evidence type="ECO:0000256" key="2">
    <source>
        <dbReference type="ARBA" id="ARBA00022908"/>
    </source>
</evidence>
<dbReference type="InterPro" id="IPR025166">
    <property type="entry name" value="Integrase_DNA_bind_dom"/>
</dbReference>
<dbReference type="Proteomes" id="UP000051887">
    <property type="component" value="Unassembled WGS sequence"/>
</dbReference>
<dbReference type="AlphaFoldDB" id="A0A0P1FQD8"/>
<dbReference type="InterPro" id="IPR013762">
    <property type="entry name" value="Integrase-like_cat_sf"/>
</dbReference>
<reference evidence="6 8" key="1">
    <citation type="submission" date="2015-09" db="EMBL/GenBank/DDBJ databases">
        <authorList>
            <person name="Rodrigo-Torres L."/>
            <person name="Arahal D.R."/>
        </authorList>
    </citation>
    <scope>NUCLEOTIDE SEQUENCE [LARGE SCALE GENOMIC DNA]</scope>
    <source>
        <strain evidence="6 8">CECT 5118</strain>
    </source>
</reference>
<sequence>MGVRNLTEKYCSSVTEVGKHRDNRGQGLFLVVQKSGTKNWGQILRIKGTNQKPELGLGGYPTVSLADARALAAENHAMARRGINPKSVKTAEASCPRFSDLTEELLRIRRPSWSNPKSENQWRASLVTYAYPVIGDLQVKDISSKHLLRILAPIWDDKHVTASRVRSRIEKVLQLAIQRGHMRPPNPAAYKGNLEFELSKQADRDESHRPAVSQKDAQRWWAALKSRDGMSQKALQLAVLTASRGGEVRKMTWEQIKLFDPKEAGNKGYAGTWLRNKMMMKSRRNDEAPITFYMLEVMKSAGTTTGLVFPSPHSGKKLSENALNKLMKDMHEADPKGGFFDRWTGERAVSHGLRSTFRDWASENGVSSEIGERQLAHKYGSDQQMAYDRSQLLDDRAKVSDSFLAFLEGNDAE</sequence>
<reference evidence="7 9" key="2">
    <citation type="submission" date="2015-09" db="EMBL/GenBank/DDBJ databases">
        <authorList>
            <consortium name="Swine Surveillance"/>
        </authorList>
    </citation>
    <scope>NUCLEOTIDE SEQUENCE [LARGE SCALE GENOMIC DNA]</scope>
    <source>
        <strain evidence="7 9">5120</strain>
    </source>
</reference>
<dbReference type="InterPro" id="IPR050808">
    <property type="entry name" value="Phage_Integrase"/>
</dbReference>
<gene>
    <name evidence="7" type="primary">intA</name>
    <name evidence="6" type="ORF">TL5118_00959</name>
    <name evidence="7" type="ORF">TL5120_00190</name>
</gene>
<keyword evidence="4" id="KW-0233">DNA recombination</keyword>
<accession>A0A0P1FQD8</accession>
<dbReference type="Pfam" id="PF13356">
    <property type="entry name" value="Arm-DNA-bind_3"/>
    <property type="match status" value="1"/>
</dbReference>
<dbReference type="EMBL" id="CYSB01000014">
    <property type="protein sequence ID" value="CUH64648.1"/>
    <property type="molecule type" value="Genomic_DNA"/>
</dbReference>
<dbReference type="InterPro" id="IPR011010">
    <property type="entry name" value="DNA_brk_join_enz"/>
</dbReference>
<evidence type="ECO:0000313" key="8">
    <source>
        <dbReference type="Proteomes" id="UP000051086"/>
    </source>
</evidence>
<dbReference type="SUPFAM" id="SSF56349">
    <property type="entry name" value="DNA breaking-rejoining enzymes"/>
    <property type="match status" value="1"/>
</dbReference>
<feature type="domain" description="Tyr recombinase" evidence="5">
    <location>
        <begin position="207"/>
        <end position="401"/>
    </location>
</feature>
<dbReference type="GO" id="GO:0003677">
    <property type="term" value="F:DNA binding"/>
    <property type="evidence" value="ECO:0007669"/>
    <property type="project" value="UniProtKB-KW"/>
</dbReference>
<dbReference type="Gene3D" id="1.10.150.130">
    <property type="match status" value="1"/>
</dbReference>
<keyword evidence="2" id="KW-0229">DNA integration</keyword>
<evidence type="ECO:0000313" key="7">
    <source>
        <dbReference type="EMBL" id="CUH70414.1"/>
    </source>
</evidence>
<evidence type="ECO:0000313" key="9">
    <source>
        <dbReference type="Proteomes" id="UP000051887"/>
    </source>
</evidence>
<dbReference type="InterPro" id="IPR010998">
    <property type="entry name" value="Integrase_recombinase_N"/>
</dbReference>
<dbReference type="PANTHER" id="PTHR30629:SF2">
    <property type="entry name" value="PROPHAGE INTEGRASE INTS-RELATED"/>
    <property type="match status" value="1"/>
</dbReference>
<evidence type="ECO:0000256" key="1">
    <source>
        <dbReference type="ARBA" id="ARBA00008857"/>
    </source>
</evidence>
<name>A0A0P1FQD8_9RHOB</name>
<dbReference type="InterPro" id="IPR002104">
    <property type="entry name" value="Integrase_catalytic"/>
</dbReference>
<dbReference type="Pfam" id="PF22022">
    <property type="entry name" value="Phage_int_M"/>
    <property type="match status" value="1"/>
</dbReference>
<dbReference type="Pfam" id="PF00589">
    <property type="entry name" value="Phage_integrase"/>
    <property type="match status" value="1"/>
</dbReference>
<dbReference type="PROSITE" id="PS51898">
    <property type="entry name" value="TYR_RECOMBINASE"/>
    <property type="match status" value="1"/>
</dbReference>
<evidence type="ECO:0000259" key="5">
    <source>
        <dbReference type="PROSITE" id="PS51898"/>
    </source>
</evidence>
<keyword evidence="8" id="KW-1185">Reference proteome</keyword>
<evidence type="ECO:0000256" key="4">
    <source>
        <dbReference type="ARBA" id="ARBA00023172"/>
    </source>
</evidence>
<dbReference type="EMBL" id="CYSC01000004">
    <property type="protein sequence ID" value="CUH70414.1"/>
    <property type="molecule type" value="Genomic_DNA"/>
</dbReference>
<dbReference type="InterPro" id="IPR053876">
    <property type="entry name" value="Phage_int_M"/>
</dbReference>
<dbReference type="Proteomes" id="UP000051086">
    <property type="component" value="Unassembled WGS sequence"/>
</dbReference>
<keyword evidence="3" id="KW-0238">DNA-binding</keyword>
<comment type="similarity">
    <text evidence="1">Belongs to the 'phage' integrase family.</text>
</comment>
<dbReference type="Gene3D" id="3.30.160.390">
    <property type="entry name" value="Integrase, DNA-binding domain"/>
    <property type="match status" value="1"/>
</dbReference>
<evidence type="ECO:0000313" key="6">
    <source>
        <dbReference type="EMBL" id="CUH64648.1"/>
    </source>
</evidence>